<proteinExistence type="predicted"/>
<gene>
    <name evidence="2" type="ORF">KSX_19700</name>
</gene>
<reference evidence="2" key="1">
    <citation type="submission" date="2020-10" db="EMBL/GenBank/DDBJ databases">
        <title>Taxonomic study of unclassified bacteria belonging to the class Ktedonobacteria.</title>
        <authorList>
            <person name="Yabe S."/>
            <person name="Wang C.M."/>
            <person name="Zheng Y."/>
            <person name="Sakai Y."/>
            <person name="Cavaletti L."/>
            <person name="Monciardini P."/>
            <person name="Donadio S."/>
        </authorList>
    </citation>
    <scope>NUCLEOTIDE SEQUENCE</scope>
    <source>
        <strain evidence="2">SOSP1-1</strain>
    </source>
</reference>
<dbReference type="Proteomes" id="UP000612362">
    <property type="component" value="Unassembled WGS sequence"/>
</dbReference>
<evidence type="ECO:0000313" key="2">
    <source>
        <dbReference type="EMBL" id="GHO43807.1"/>
    </source>
</evidence>
<keyword evidence="3" id="KW-1185">Reference proteome</keyword>
<feature type="compositionally biased region" description="Acidic residues" evidence="1">
    <location>
        <begin position="23"/>
        <end position="41"/>
    </location>
</feature>
<name>A0A8J3I043_9CHLR</name>
<protein>
    <submittedName>
        <fullName evidence="2">Uncharacterized protein</fullName>
    </submittedName>
</protein>
<evidence type="ECO:0000313" key="3">
    <source>
        <dbReference type="Proteomes" id="UP000612362"/>
    </source>
</evidence>
<comment type="caution">
    <text evidence="2">The sequence shown here is derived from an EMBL/GenBank/DDBJ whole genome shotgun (WGS) entry which is preliminary data.</text>
</comment>
<dbReference type="AlphaFoldDB" id="A0A8J3I043"/>
<evidence type="ECO:0000256" key="1">
    <source>
        <dbReference type="SAM" id="MobiDB-lite"/>
    </source>
</evidence>
<accession>A0A8J3I043</accession>
<dbReference type="EMBL" id="BNJF01000001">
    <property type="protein sequence ID" value="GHO43807.1"/>
    <property type="molecule type" value="Genomic_DNA"/>
</dbReference>
<organism evidence="2 3">
    <name type="scientific">Ktedonospora formicarum</name>
    <dbReference type="NCBI Taxonomy" id="2778364"/>
    <lineage>
        <taxon>Bacteria</taxon>
        <taxon>Bacillati</taxon>
        <taxon>Chloroflexota</taxon>
        <taxon>Ktedonobacteria</taxon>
        <taxon>Ktedonobacterales</taxon>
        <taxon>Ktedonobacteraceae</taxon>
        <taxon>Ktedonospora</taxon>
    </lineage>
</organism>
<feature type="region of interest" description="Disordered" evidence="1">
    <location>
        <begin position="1"/>
        <end position="41"/>
    </location>
</feature>
<feature type="compositionally biased region" description="Basic and acidic residues" evidence="1">
    <location>
        <begin position="10"/>
        <end position="19"/>
    </location>
</feature>
<sequence length="41" mass="4913">MLELPLMEPRTGRELKAKQFDTWLEEQSEQEADEQDISEFD</sequence>